<organism evidence="1 2">
    <name type="scientific">Inconstantimicrobium mannanitabidum</name>
    <dbReference type="NCBI Taxonomy" id="1604901"/>
    <lineage>
        <taxon>Bacteria</taxon>
        <taxon>Bacillati</taxon>
        <taxon>Bacillota</taxon>
        <taxon>Clostridia</taxon>
        <taxon>Eubacteriales</taxon>
        <taxon>Clostridiaceae</taxon>
        <taxon>Inconstantimicrobium</taxon>
    </lineage>
</organism>
<evidence type="ECO:0000313" key="1">
    <source>
        <dbReference type="EMBL" id="GKX64781.1"/>
    </source>
</evidence>
<reference evidence="1" key="1">
    <citation type="journal article" date="2025" name="Int. J. Syst. Evol. Microbiol.">
        <title>Inconstantimicrobium mannanitabidum sp. nov., a novel member of the family Clostridiaceae isolated from anoxic soil under the treatment of reductive soil disinfestation.</title>
        <authorList>
            <person name="Ueki A."/>
            <person name="Tonouchi A."/>
            <person name="Honma S."/>
            <person name="Kaku N."/>
            <person name="Ueki K."/>
        </authorList>
    </citation>
    <scope>NUCLEOTIDE SEQUENCE</scope>
    <source>
        <strain evidence="1">TW13</strain>
    </source>
</reference>
<proteinExistence type="predicted"/>
<sequence>MKIIIDNLLRKICKVWSVIVCIIVGILNLFLFAAGVPVFDITNNRTSILLIIYIFIIILLNNKRKIAIKYLIQLTFSLLLALYGILYLRQIINDPSVKFNADTAHMYLYIIGGSIIPSILLLLSTACSFFLNKKK</sequence>
<accession>A0ACB5R706</accession>
<protein>
    <submittedName>
        <fullName evidence="1">Uncharacterized protein</fullName>
    </submittedName>
</protein>
<comment type="caution">
    <text evidence="1">The sequence shown here is derived from an EMBL/GenBank/DDBJ whole genome shotgun (WGS) entry which is preliminary data.</text>
</comment>
<name>A0ACB5R706_9CLOT</name>
<gene>
    <name evidence="1" type="ORF">rsdtw13_00390</name>
</gene>
<evidence type="ECO:0000313" key="2">
    <source>
        <dbReference type="Proteomes" id="UP001058074"/>
    </source>
</evidence>
<dbReference type="EMBL" id="BROD01000001">
    <property type="protein sequence ID" value="GKX64781.1"/>
    <property type="molecule type" value="Genomic_DNA"/>
</dbReference>
<keyword evidence="2" id="KW-1185">Reference proteome</keyword>
<dbReference type="Proteomes" id="UP001058074">
    <property type="component" value="Unassembled WGS sequence"/>
</dbReference>